<feature type="region of interest" description="Disordered" evidence="2">
    <location>
        <begin position="122"/>
        <end position="141"/>
    </location>
</feature>
<reference evidence="4" key="2">
    <citation type="submission" date="2025-09" db="UniProtKB">
        <authorList>
            <consortium name="Ensembl"/>
        </authorList>
    </citation>
    <scope>IDENTIFICATION</scope>
</reference>
<feature type="domain" description="INO80 complex subunit B-like conserved region" evidence="3">
    <location>
        <begin position="200"/>
        <end position="278"/>
    </location>
</feature>
<dbReference type="GeneTree" id="ENSGT00940000167728"/>
<protein>
    <recommendedName>
        <fullName evidence="3">INO80 complex subunit B-like conserved region domain-containing protein</fullName>
    </recommendedName>
</protein>
<organism evidence="4">
    <name type="scientific">Petromyzon marinus</name>
    <name type="common">Sea lamprey</name>
    <dbReference type="NCBI Taxonomy" id="7757"/>
    <lineage>
        <taxon>Eukaryota</taxon>
        <taxon>Metazoa</taxon>
        <taxon>Chordata</taxon>
        <taxon>Craniata</taxon>
        <taxon>Vertebrata</taxon>
        <taxon>Cyclostomata</taxon>
        <taxon>Hyperoartia</taxon>
        <taxon>Petromyzontiformes</taxon>
        <taxon>Petromyzontidae</taxon>
        <taxon>Petromyzon</taxon>
    </lineage>
</organism>
<dbReference type="GO" id="GO:0031011">
    <property type="term" value="C:Ino80 complex"/>
    <property type="evidence" value="ECO:0007669"/>
    <property type="project" value="InterPro"/>
</dbReference>
<dbReference type="InterPro" id="IPR007529">
    <property type="entry name" value="Znf_HIT"/>
</dbReference>
<dbReference type="Pfam" id="PF04438">
    <property type="entry name" value="zf-HIT"/>
    <property type="match status" value="1"/>
</dbReference>
<dbReference type="GO" id="GO:0006338">
    <property type="term" value="P:chromatin remodeling"/>
    <property type="evidence" value="ECO:0007669"/>
    <property type="project" value="InterPro"/>
</dbReference>
<dbReference type="SMART" id="SM01406">
    <property type="entry name" value="PAPA-1"/>
    <property type="match status" value="1"/>
</dbReference>
<evidence type="ECO:0000256" key="2">
    <source>
        <dbReference type="SAM" id="MobiDB-lite"/>
    </source>
</evidence>
<feature type="compositionally biased region" description="Polar residues" evidence="2">
    <location>
        <begin position="33"/>
        <end position="47"/>
    </location>
</feature>
<accession>S4RWS6</accession>
<dbReference type="CDD" id="cd23021">
    <property type="entry name" value="zf-HIT_IN80B"/>
    <property type="match status" value="1"/>
</dbReference>
<feature type="compositionally biased region" description="Basic residues" evidence="2">
    <location>
        <begin position="7"/>
        <end position="23"/>
    </location>
</feature>
<dbReference type="AlphaFoldDB" id="S4RWS6"/>
<name>S4RWS6_PETMA</name>
<dbReference type="Pfam" id="PF04795">
    <property type="entry name" value="PAPA-1"/>
    <property type="match status" value="1"/>
</dbReference>
<dbReference type="PANTHER" id="PTHR21561">
    <property type="entry name" value="INO80 COMPLEX SUBUNIT B"/>
    <property type="match status" value="1"/>
</dbReference>
<dbReference type="InterPro" id="IPR029523">
    <property type="entry name" value="INO80B/Ies2"/>
</dbReference>
<keyword evidence="1" id="KW-0175">Coiled coil</keyword>
<feature type="region of interest" description="Disordered" evidence="2">
    <location>
        <begin position="82"/>
        <end position="103"/>
    </location>
</feature>
<sequence length="336" mass="37125">AGGSIHLLHKKKHKKHKKHKRRRDGVGAEGEVSFSSETLESDSTTGKPQLKLKIKIGGHMLSTTSFFTFTVVRRNKKKSLPRNRCLFRHPSSGEVDESKISPSPSAPTPLLFYFMWERDDSDGDPPALPDAESGPEDEEEKRWLDALERGELDDNGELKKEVDESLLTPRQRALLHRDAAPTQPLLELPMGYKEKEMTAEMLMKRAERARTRRLQAARKAEESRKQTIERLTKTGRAKSGGKAGGRVGALGRRWPMAPTVRYSSSASEGTTVSFPPGFPLPALLGPAPAPPPAPSQALDCGVPGCTNRKRYSCAKTGVPLCSLECYRKNLVLQAHS</sequence>
<evidence type="ECO:0000259" key="3">
    <source>
        <dbReference type="SMART" id="SM01406"/>
    </source>
</evidence>
<feature type="coiled-coil region" evidence="1">
    <location>
        <begin position="192"/>
        <end position="226"/>
    </location>
</feature>
<reference evidence="4" key="1">
    <citation type="submission" date="2025-08" db="UniProtKB">
        <authorList>
            <consortium name="Ensembl"/>
        </authorList>
    </citation>
    <scope>IDENTIFICATION</scope>
</reference>
<evidence type="ECO:0000256" key="1">
    <source>
        <dbReference type="SAM" id="Coils"/>
    </source>
</evidence>
<dbReference type="PANTHER" id="PTHR21561:SF12">
    <property type="entry name" value="INO80 COMPLEX SUBUNIT B"/>
    <property type="match status" value="1"/>
</dbReference>
<feature type="region of interest" description="Disordered" evidence="2">
    <location>
        <begin position="1"/>
        <end position="47"/>
    </location>
</feature>
<evidence type="ECO:0000313" key="4">
    <source>
        <dbReference type="Ensembl" id="ENSPMAP00000009666.1"/>
    </source>
</evidence>
<dbReference type="InterPro" id="IPR006880">
    <property type="entry name" value="INO80B_C"/>
</dbReference>
<dbReference type="Ensembl" id="ENSPMAT00000009707.1">
    <property type="protein sequence ID" value="ENSPMAP00000009666.1"/>
    <property type="gene ID" value="ENSPMAG00000008770.1"/>
</dbReference>
<proteinExistence type="predicted"/>
<dbReference type="STRING" id="7757.ENSPMAP00000009666"/>